<proteinExistence type="inferred from homology"/>
<evidence type="ECO:0000256" key="4">
    <source>
        <dbReference type="ARBA" id="ARBA00010281"/>
    </source>
</evidence>
<dbReference type="Pfam" id="PF08323">
    <property type="entry name" value="Glyco_transf_5"/>
    <property type="match status" value="1"/>
</dbReference>
<sequence length="482" mass="50546">MGGRPVKNVLSVTSECVPLVKTGGLADVAGALPGALAPFDVRMRTLIPGYPAVIAALEGAQGVAEFASCFGGPARVLEGRAGGLDLLVLDAPHLFDRGAGIYLTADGIDWPDNPERFAALSWVACEIANGALEGWVPDVVHAHDWQGGLAPYYIARSPAKGRVRTVITVHNIAFQGLVPADRMAALRLNAGDFHSDGLEYYGQVSALKAGLVHADKLTTVSPTYARELMTDAFGMGLQGVLRARAADFVGILNGIDETVWSPADDPHLAKPFKAPRGKAANKAALRDEFGLAEAPGPLAVVVSRLTEQKGLDLLLAALPGFLERGGQLALLGSGDPGLEAAFQQAANDPNVGVKLGYDEPLSHRMMAGGDAILVPSRFEPCGLTQLYGLRYGTLPVVALTGGLADTVIPATPATMARQVATGLQFHPVTADALRDALAGLCDLYAQPKLWSKMQRNAMAHPVGWDQSAAAYAALYNRLTGPE</sequence>
<dbReference type="Proteomes" id="UP000054396">
    <property type="component" value="Unassembled WGS sequence"/>
</dbReference>
<dbReference type="GO" id="GO:0009011">
    <property type="term" value="F:alpha-1,4-glucan glucosyltransferase (ADP-glucose donor) activity"/>
    <property type="evidence" value="ECO:0007669"/>
    <property type="project" value="UniProtKB-UniRule"/>
</dbReference>
<dbReference type="Pfam" id="PF00534">
    <property type="entry name" value="Glycos_transf_1"/>
    <property type="match status" value="1"/>
</dbReference>
<keyword evidence="7 8" id="KW-0320">Glycogen biosynthesis</keyword>
<comment type="pathway">
    <text evidence="3 8">Glycan biosynthesis; glycogen biosynthesis.</text>
</comment>
<dbReference type="UniPathway" id="UPA00164"/>
<dbReference type="PANTHER" id="PTHR45825">
    <property type="entry name" value="GRANULE-BOUND STARCH SYNTHASE 1, CHLOROPLASTIC/AMYLOPLASTIC"/>
    <property type="match status" value="1"/>
</dbReference>
<evidence type="ECO:0000256" key="1">
    <source>
        <dbReference type="ARBA" id="ARBA00001478"/>
    </source>
</evidence>
<evidence type="ECO:0000256" key="7">
    <source>
        <dbReference type="ARBA" id="ARBA00023056"/>
    </source>
</evidence>
<dbReference type="STRING" id="1685382.AVJ23_09555"/>
<evidence type="ECO:0000256" key="5">
    <source>
        <dbReference type="ARBA" id="ARBA00022676"/>
    </source>
</evidence>
<comment type="caution">
    <text evidence="11">The sequence shown here is derived from an EMBL/GenBank/DDBJ whole genome shotgun (WGS) entry which is preliminary data.</text>
</comment>
<keyword evidence="6 8" id="KW-0808">Transferase</keyword>
<feature type="binding site" evidence="8">
    <location>
        <position position="21"/>
    </location>
    <ligand>
        <name>ADP-alpha-D-glucose</name>
        <dbReference type="ChEBI" id="CHEBI:57498"/>
    </ligand>
</feature>
<dbReference type="InterPro" id="IPR001296">
    <property type="entry name" value="Glyco_trans_1"/>
</dbReference>
<evidence type="ECO:0000256" key="2">
    <source>
        <dbReference type="ARBA" id="ARBA00002764"/>
    </source>
</evidence>
<name>A0A0W7WL72_9RHOB</name>
<dbReference type="PANTHER" id="PTHR45825:SF11">
    <property type="entry name" value="ALPHA AMYLASE DOMAIN-CONTAINING PROTEIN"/>
    <property type="match status" value="1"/>
</dbReference>
<feature type="domain" description="Glycosyl transferase family 1" evidence="9">
    <location>
        <begin position="296"/>
        <end position="445"/>
    </location>
</feature>
<evidence type="ECO:0000259" key="9">
    <source>
        <dbReference type="Pfam" id="PF00534"/>
    </source>
</evidence>
<evidence type="ECO:0000313" key="12">
    <source>
        <dbReference type="Proteomes" id="UP000054396"/>
    </source>
</evidence>
<dbReference type="EMBL" id="LPXO01000004">
    <property type="protein sequence ID" value="KUF11279.1"/>
    <property type="molecule type" value="Genomic_DNA"/>
</dbReference>
<dbReference type="EC" id="2.4.1.21" evidence="8"/>
<reference evidence="11 12" key="1">
    <citation type="submission" date="2015-12" db="EMBL/GenBank/DDBJ databases">
        <authorList>
            <person name="Shamseldin A."/>
            <person name="Moawad H."/>
            <person name="Abd El-Rahim W.M."/>
            <person name="Sadowsky M.J."/>
        </authorList>
    </citation>
    <scope>NUCLEOTIDE SEQUENCE [LARGE SCALE GENOMIC DNA]</scope>
    <source>
        <strain evidence="11 12">SJ5A-1</strain>
    </source>
</reference>
<dbReference type="Gene3D" id="3.40.50.2000">
    <property type="entry name" value="Glycogen Phosphorylase B"/>
    <property type="match status" value="2"/>
</dbReference>
<dbReference type="SUPFAM" id="SSF53756">
    <property type="entry name" value="UDP-Glycosyltransferase/glycogen phosphorylase"/>
    <property type="match status" value="1"/>
</dbReference>
<dbReference type="NCBIfam" id="NF001899">
    <property type="entry name" value="PRK00654.1-2"/>
    <property type="match status" value="1"/>
</dbReference>
<comment type="catalytic activity">
    <reaction evidence="1 8">
        <text>[(1-&gt;4)-alpha-D-glucosyl](n) + ADP-alpha-D-glucose = [(1-&gt;4)-alpha-D-glucosyl](n+1) + ADP + H(+)</text>
        <dbReference type="Rhea" id="RHEA:18189"/>
        <dbReference type="Rhea" id="RHEA-COMP:9584"/>
        <dbReference type="Rhea" id="RHEA-COMP:9587"/>
        <dbReference type="ChEBI" id="CHEBI:15378"/>
        <dbReference type="ChEBI" id="CHEBI:15444"/>
        <dbReference type="ChEBI" id="CHEBI:57498"/>
        <dbReference type="ChEBI" id="CHEBI:456216"/>
        <dbReference type="EC" id="2.4.1.21"/>
    </reaction>
</comment>
<dbReference type="GO" id="GO:0004373">
    <property type="term" value="F:alpha-1,4-glucan glucosyltransferase (UDP-glucose donor) activity"/>
    <property type="evidence" value="ECO:0007669"/>
    <property type="project" value="InterPro"/>
</dbReference>
<evidence type="ECO:0000256" key="8">
    <source>
        <dbReference type="HAMAP-Rule" id="MF_00484"/>
    </source>
</evidence>
<evidence type="ECO:0000313" key="11">
    <source>
        <dbReference type="EMBL" id="KUF11279.1"/>
    </source>
</evidence>
<protein>
    <recommendedName>
        <fullName evidence="8">Glycogen synthase</fullName>
        <ecNumber evidence="8">2.4.1.21</ecNumber>
    </recommendedName>
    <alternativeName>
        <fullName evidence="8">Starch [bacterial glycogen] synthase</fullName>
    </alternativeName>
</protein>
<dbReference type="InterPro" id="IPR013534">
    <property type="entry name" value="Starch_synth_cat_dom"/>
</dbReference>
<dbReference type="InterPro" id="IPR011835">
    <property type="entry name" value="GS/SS"/>
</dbReference>
<evidence type="ECO:0000256" key="3">
    <source>
        <dbReference type="ARBA" id="ARBA00004964"/>
    </source>
</evidence>
<keyword evidence="5 8" id="KW-0328">Glycosyltransferase</keyword>
<keyword evidence="12" id="KW-1185">Reference proteome</keyword>
<dbReference type="GO" id="GO:0005978">
    <property type="term" value="P:glycogen biosynthetic process"/>
    <property type="evidence" value="ECO:0007669"/>
    <property type="project" value="UniProtKB-UniRule"/>
</dbReference>
<accession>A0A0W7WL72</accession>
<comment type="function">
    <text evidence="2 8">Synthesizes alpha-1,4-glucan chains using ADP-glucose.</text>
</comment>
<dbReference type="CDD" id="cd03791">
    <property type="entry name" value="GT5_Glycogen_synthase_DULL1-like"/>
    <property type="match status" value="1"/>
</dbReference>
<evidence type="ECO:0000256" key="6">
    <source>
        <dbReference type="ARBA" id="ARBA00022679"/>
    </source>
</evidence>
<dbReference type="AlphaFoldDB" id="A0A0W7WL72"/>
<evidence type="ECO:0000259" key="10">
    <source>
        <dbReference type="Pfam" id="PF08323"/>
    </source>
</evidence>
<gene>
    <name evidence="8" type="primary">glgA</name>
    <name evidence="11" type="ORF">AVJ23_09555</name>
</gene>
<organism evidence="11 12">
    <name type="scientific">Pseudoponticoccus marisrubri</name>
    <dbReference type="NCBI Taxonomy" id="1685382"/>
    <lineage>
        <taxon>Bacteria</taxon>
        <taxon>Pseudomonadati</taxon>
        <taxon>Pseudomonadota</taxon>
        <taxon>Alphaproteobacteria</taxon>
        <taxon>Rhodobacterales</taxon>
        <taxon>Roseobacteraceae</taxon>
        <taxon>Pseudoponticoccus</taxon>
    </lineage>
</organism>
<dbReference type="HAMAP" id="MF_00484">
    <property type="entry name" value="Glycogen_synth"/>
    <property type="match status" value="1"/>
</dbReference>
<comment type="similarity">
    <text evidence="4 8">Belongs to the glycosyltransferase 1 family. Bacterial/plant glycogen synthase subfamily.</text>
</comment>
<dbReference type="GO" id="GO:0005829">
    <property type="term" value="C:cytosol"/>
    <property type="evidence" value="ECO:0007669"/>
    <property type="project" value="TreeGrafter"/>
</dbReference>
<feature type="domain" description="Starch synthase catalytic" evidence="10">
    <location>
        <begin position="8"/>
        <end position="242"/>
    </location>
</feature>
<dbReference type="NCBIfam" id="TIGR02095">
    <property type="entry name" value="glgA"/>
    <property type="match status" value="1"/>
</dbReference>